<dbReference type="InParanoid" id="A0A2V0P8Y0"/>
<dbReference type="EMBL" id="BDRX01000064">
    <property type="protein sequence ID" value="GBF95402.1"/>
    <property type="molecule type" value="Genomic_DNA"/>
</dbReference>
<gene>
    <name evidence="2" type="ORF">Rsub_08364</name>
</gene>
<evidence type="ECO:0000313" key="2">
    <source>
        <dbReference type="EMBL" id="GBF95402.1"/>
    </source>
</evidence>
<feature type="compositionally biased region" description="Low complexity" evidence="1">
    <location>
        <begin position="1"/>
        <end position="15"/>
    </location>
</feature>
<dbReference type="Proteomes" id="UP000247498">
    <property type="component" value="Unassembled WGS sequence"/>
</dbReference>
<keyword evidence="3" id="KW-1185">Reference proteome</keyword>
<evidence type="ECO:0000313" key="3">
    <source>
        <dbReference type="Proteomes" id="UP000247498"/>
    </source>
</evidence>
<evidence type="ECO:0000256" key="1">
    <source>
        <dbReference type="SAM" id="MobiDB-lite"/>
    </source>
</evidence>
<name>A0A2V0P8Y0_9CHLO</name>
<dbReference type="AlphaFoldDB" id="A0A2V0P8Y0"/>
<feature type="compositionally biased region" description="Polar residues" evidence="1">
    <location>
        <begin position="17"/>
        <end position="45"/>
    </location>
</feature>
<protein>
    <submittedName>
        <fullName evidence="2">Uncharacterized protein</fullName>
    </submittedName>
</protein>
<comment type="caution">
    <text evidence="2">The sequence shown here is derived from an EMBL/GenBank/DDBJ whole genome shotgun (WGS) entry which is preliminary data.</text>
</comment>
<dbReference type="PANTHER" id="PTHR35716:SF6">
    <property type="entry name" value="DUF4864 DOMAIN-CONTAINING PROTEIN"/>
    <property type="match status" value="1"/>
</dbReference>
<proteinExistence type="predicted"/>
<dbReference type="PANTHER" id="PTHR35716">
    <property type="entry name" value="OS05G0574700 PROTEIN-RELATED"/>
    <property type="match status" value="1"/>
</dbReference>
<reference evidence="2 3" key="1">
    <citation type="journal article" date="2018" name="Sci. Rep.">
        <title>Raphidocelis subcapitata (=Pseudokirchneriella subcapitata) provides an insight into genome evolution and environmental adaptations in the Sphaeropleales.</title>
        <authorList>
            <person name="Suzuki S."/>
            <person name="Yamaguchi H."/>
            <person name="Nakajima N."/>
            <person name="Kawachi M."/>
        </authorList>
    </citation>
    <scope>NUCLEOTIDE SEQUENCE [LARGE SCALE GENOMIC DNA]</scope>
    <source>
        <strain evidence="2 3">NIES-35</strain>
    </source>
</reference>
<dbReference type="OrthoDB" id="541059at2759"/>
<accession>A0A2V0P8Y0</accession>
<feature type="region of interest" description="Disordered" evidence="1">
    <location>
        <begin position="1"/>
        <end position="78"/>
    </location>
</feature>
<sequence>MWSPFVAAPPAGVAGLQRQSSLGAGTLRTQTSGGLQRQPSGTLRTQGSLRGQGSLGGALPSAASLRRPRTSLCAGAGDGPGGLAGEPVLDQWPSGPAAAAAPLPAAALPAAAQHPFAVQRDARARPQQPDPAEVEAMLADSVEGLSTPNFDTYALRHLVRTAPAKTAHLSSLSLGPARALRRFAVQSPSGERCVMTLTFERADAGAAAAAPDAPSAFGAGRTAPAGGWALVAAAGEPAAPELPRGPAPEHPPEAVVAAQLEALAALDALTAWRLVGLGGRAAYGGAPERFYAALEAPGLAPLLMHSRSATVMRRQRSGTVYSEVSRVWMGGGEWRDYCWTLSLQQDGPFEGCWMVESLRPVDTAGCAHAGPCGESYSLPSSPDN</sequence>
<organism evidence="2 3">
    <name type="scientific">Raphidocelis subcapitata</name>
    <dbReference type="NCBI Taxonomy" id="307507"/>
    <lineage>
        <taxon>Eukaryota</taxon>
        <taxon>Viridiplantae</taxon>
        <taxon>Chlorophyta</taxon>
        <taxon>core chlorophytes</taxon>
        <taxon>Chlorophyceae</taxon>
        <taxon>CS clade</taxon>
        <taxon>Sphaeropleales</taxon>
        <taxon>Selenastraceae</taxon>
        <taxon>Raphidocelis</taxon>
    </lineage>
</organism>